<keyword evidence="4" id="KW-1185">Reference proteome</keyword>
<evidence type="ECO:0000313" key="4">
    <source>
        <dbReference type="Proteomes" id="UP000002051"/>
    </source>
</evidence>
<dbReference type="AlphaFoldDB" id="G7KYI9"/>
<dbReference type="SUPFAM" id="SSF55190">
    <property type="entry name" value="Arginyl-tRNA synthetase (ArgRS), N-terminal 'additional' domain"/>
    <property type="match status" value="1"/>
</dbReference>
<dbReference type="InterPro" id="IPR036695">
    <property type="entry name" value="Arg-tRNA-synth_N_sf"/>
</dbReference>
<dbReference type="InterPro" id="IPR005148">
    <property type="entry name" value="Arg-tRNA-synth_N"/>
</dbReference>
<evidence type="ECO:0000259" key="1">
    <source>
        <dbReference type="SMART" id="SM01016"/>
    </source>
</evidence>
<reference evidence="2 4" key="2">
    <citation type="journal article" date="2014" name="BMC Genomics">
        <title>An improved genome release (version Mt4.0) for the model legume Medicago truncatula.</title>
        <authorList>
            <person name="Tang H."/>
            <person name="Krishnakumar V."/>
            <person name="Bidwell S."/>
            <person name="Rosen B."/>
            <person name="Chan A."/>
            <person name="Zhou S."/>
            <person name="Gentzbittel L."/>
            <person name="Childs K.L."/>
            <person name="Yandell M."/>
            <person name="Gundlach H."/>
            <person name="Mayer K.F."/>
            <person name="Schwartz D.C."/>
            <person name="Town C.D."/>
        </authorList>
    </citation>
    <scope>GENOME REANNOTATION</scope>
    <source>
        <strain evidence="3 4">cv. Jemalong A17</strain>
    </source>
</reference>
<dbReference type="Pfam" id="PF03485">
    <property type="entry name" value="Arg_tRNA_synt_N"/>
    <property type="match status" value="1"/>
</dbReference>
<dbReference type="HOGENOM" id="CLU_1789813_0_0_1"/>
<dbReference type="PaxDb" id="3880-AES81650"/>
<dbReference type="EnsemblPlants" id="AES81650">
    <property type="protein sequence ID" value="AES81650"/>
    <property type="gene ID" value="MTR_7g099100"/>
</dbReference>
<dbReference type="GO" id="GO:0005737">
    <property type="term" value="C:cytoplasm"/>
    <property type="evidence" value="ECO:0007669"/>
    <property type="project" value="InterPro"/>
</dbReference>
<dbReference type="EMBL" id="CM001223">
    <property type="protein sequence ID" value="AES81650.1"/>
    <property type="molecule type" value="Genomic_DNA"/>
</dbReference>
<reference evidence="3" key="3">
    <citation type="submission" date="2015-04" db="UniProtKB">
        <authorList>
            <consortium name="EnsemblPlants"/>
        </authorList>
    </citation>
    <scope>IDENTIFICATION</scope>
    <source>
        <strain evidence="3">cv. Jemalong A17</strain>
    </source>
</reference>
<sequence>MRPVLGILMNSRDLHTTLDSAKWQKNGVKHADYQFNNAMSLFAKIKEQQPEFKNPRHYKSIHPSDMVESCSVAGLGFVNIVLSNKWIEKVVQKRLTCLLLNLSVEDITNHTFESSSFKFVHTFNHGRLTFVIGKQKLWRKITKKF</sequence>
<dbReference type="SMART" id="SM01016">
    <property type="entry name" value="Arg_tRNA_synt_N"/>
    <property type="match status" value="1"/>
</dbReference>
<keyword evidence="2" id="KW-0436">Ligase</keyword>
<dbReference type="GO" id="GO:0005524">
    <property type="term" value="F:ATP binding"/>
    <property type="evidence" value="ECO:0007669"/>
    <property type="project" value="InterPro"/>
</dbReference>
<dbReference type="InterPro" id="IPR001278">
    <property type="entry name" value="Arg-tRNA-ligase"/>
</dbReference>
<dbReference type="GO" id="GO:0006420">
    <property type="term" value="P:arginyl-tRNA aminoacylation"/>
    <property type="evidence" value="ECO:0007669"/>
    <property type="project" value="InterPro"/>
</dbReference>
<dbReference type="GO" id="GO:0004814">
    <property type="term" value="F:arginine-tRNA ligase activity"/>
    <property type="evidence" value="ECO:0007669"/>
    <property type="project" value="InterPro"/>
</dbReference>
<organism evidence="2 4">
    <name type="scientific">Medicago truncatula</name>
    <name type="common">Barrel medic</name>
    <name type="synonym">Medicago tribuloides</name>
    <dbReference type="NCBI Taxonomy" id="3880"/>
    <lineage>
        <taxon>Eukaryota</taxon>
        <taxon>Viridiplantae</taxon>
        <taxon>Streptophyta</taxon>
        <taxon>Embryophyta</taxon>
        <taxon>Tracheophyta</taxon>
        <taxon>Spermatophyta</taxon>
        <taxon>Magnoliopsida</taxon>
        <taxon>eudicotyledons</taxon>
        <taxon>Gunneridae</taxon>
        <taxon>Pentapetalae</taxon>
        <taxon>rosids</taxon>
        <taxon>fabids</taxon>
        <taxon>Fabales</taxon>
        <taxon>Fabaceae</taxon>
        <taxon>Papilionoideae</taxon>
        <taxon>50 kb inversion clade</taxon>
        <taxon>NPAAA clade</taxon>
        <taxon>Hologalegina</taxon>
        <taxon>IRL clade</taxon>
        <taxon>Trifolieae</taxon>
        <taxon>Medicago</taxon>
    </lineage>
</organism>
<feature type="domain" description="Arginyl tRNA synthetase N-terminal" evidence="1">
    <location>
        <begin position="12"/>
        <end position="82"/>
    </location>
</feature>
<protein>
    <submittedName>
        <fullName evidence="2">Amino-terminal domain arginine-tRNA ligase</fullName>
    </submittedName>
</protein>
<evidence type="ECO:0000313" key="3">
    <source>
        <dbReference type="EnsemblPlants" id="AES81650"/>
    </source>
</evidence>
<dbReference type="Proteomes" id="UP000002051">
    <property type="component" value="Unassembled WGS sequence"/>
</dbReference>
<proteinExistence type="predicted"/>
<dbReference type="eggNOG" id="KOG4426">
    <property type="taxonomic scope" value="Eukaryota"/>
</dbReference>
<evidence type="ECO:0000313" key="2">
    <source>
        <dbReference type="EMBL" id="AES81650.1"/>
    </source>
</evidence>
<accession>G7KYI9</accession>
<dbReference type="PANTHER" id="PTHR11956:SF5">
    <property type="entry name" value="ARGININE--TRNA LIGASE, CYTOPLASMIC"/>
    <property type="match status" value="1"/>
</dbReference>
<dbReference type="PANTHER" id="PTHR11956">
    <property type="entry name" value="ARGINYL-TRNA SYNTHETASE"/>
    <property type="match status" value="1"/>
</dbReference>
<dbReference type="Gene3D" id="3.30.1360.70">
    <property type="entry name" value="Arginyl tRNA synthetase N-terminal domain"/>
    <property type="match status" value="1"/>
</dbReference>
<dbReference type="STRING" id="3880.G7KYI9"/>
<gene>
    <name evidence="2" type="ordered locus">MTR_7g099100</name>
</gene>
<name>G7KYI9_MEDTR</name>
<reference evidence="2 4" key="1">
    <citation type="journal article" date="2011" name="Nature">
        <title>The Medicago genome provides insight into the evolution of rhizobial symbioses.</title>
        <authorList>
            <person name="Young N.D."/>
            <person name="Debelle F."/>
            <person name="Oldroyd G.E."/>
            <person name="Geurts R."/>
            <person name="Cannon S.B."/>
            <person name="Udvardi M.K."/>
            <person name="Benedito V.A."/>
            <person name="Mayer K.F."/>
            <person name="Gouzy J."/>
            <person name="Schoof H."/>
            <person name="Van de Peer Y."/>
            <person name="Proost S."/>
            <person name="Cook D.R."/>
            <person name="Meyers B.C."/>
            <person name="Spannagl M."/>
            <person name="Cheung F."/>
            <person name="De Mita S."/>
            <person name="Krishnakumar V."/>
            <person name="Gundlach H."/>
            <person name="Zhou S."/>
            <person name="Mudge J."/>
            <person name="Bharti A.K."/>
            <person name="Murray J.D."/>
            <person name="Naoumkina M.A."/>
            <person name="Rosen B."/>
            <person name="Silverstein K.A."/>
            <person name="Tang H."/>
            <person name="Rombauts S."/>
            <person name="Zhao P.X."/>
            <person name="Zhou P."/>
            <person name="Barbe V."/>
            <person name="Bardou P."/>
            <person name="Bechner M."/>
            <person name="Bellec A."/>
            <person name="Berger A."/>
            <person name="Berges H."/>
            <person name="Bidwell S."/>
            <person name="Bisseling T."/>
            <person name="Choisne N."/>
            <person name="Couloux A."/>
            <person name="Denny R."/>
            <person name="Deshpande S."/>
            <person name="Dai X."/>
            <person name="Doyle J.J."/>
            <person name="Dudez A.M."/>
            <person name="Farmer A.D."/>
            <person name="Fouteau S."/>
            <person name="Franken C."/>
            <person name="Gibelin C."/>
            <person name="Gish J."/>
            <person name="Goldstein S."/>
            <person name="Gonzalez A.J."/>
            <person name="Green P.J."/>
            <person name="Hallab A."/>
            <person name="Hartog M."/>
            <person name="Hua A."/>
            <person name="Humphray S.J."/>
            <person name="Jeong D.H."/>
            <person name="Jing Y."/>
            <person name="Jocker A."/>
            <person name="Kenton S.M."/>
            <person name="Kim D.J."/>
            <person name="Klee K."/>
            <person name="Lai H."/>
            <person name="Lang C."/>
            <person name="Lin S."/>
            <person name="Macmil S.L."/>
            <person name="Magdelenat G."/>
            <person name="Matthews L."/>
            <person name="McCorrison J."/>
            <person name="Monaghan E.L."/>
            <person name="Mun J.H."/>
            <person name="Najar F.Z."/>
            <person name="Nicholson C."/>
            <person name="Noirot C."/>
            <person name="O'Bleness M."/>
            <person name="Paule C.R."/>
            <person name="Poulain J."/>
            <person name="Prion F."/>
            <person name="Qin B."/>
            <person name="Qu C."/>
            <person name="Retzel E.F."/>
            <person name="Riddle C."/>
            <person name="Sallet E."/>
            <person name="Samain S."/>
            <person name="Samson N."/>
            <person name="Sanders I."/>
            <person name="Saurat O."/>
            <person name="Scarpelli C."/>
            <person name="Schiex T."/>
            <person name="Segurens B."/>
            <person name="Severin A.J."/>
            <person name="Sherrier D.J."/>
            <person name="Shi R."/>
            <person name="Sims S."/>
            <person name="Singer S.R."/>
            <person name="Sinharoy S."/>
            <person name="Sterck L."/>
            <person name="Viollet A."/>
            <person name="Wang B.B."/>
            <person name="Wang K."/>
            <person name="Wang M."/>
            <person name="Wang X."/>
            <person name="Warfsmann J."/>
            <person name="Weissenbach J."/>
            <person name="White D.D."/>
            <person name="White J.D."/>
            <person name="Wiley G.B."/>
            <person name="Wincker P."/>
            <person name="Xing Y."/>
            <person name="Yang L."/>
            <person name="Yao Z."/>
            <person name="Ying F."/>
            <person name="Zhai J."/>
            <person name="Zhou L."/>
            <person name="Zuber A."/>
            <person name="Denarie J."/>
            <person name="Dixon R.A."/>
            <person name="May G.D."/>
            <person name="Schwartz D.C."/>
            <person name="Rogers J."/>
            <person name="Quetier F."/>
            <person name="Town C.D."/>
            <person name="Roe B.A."/>
        </authorList>
    </citation>
    <scope>NUCLEOTIDE SEQUENCE [LARGE SCALE GENOMIC DNA]</scope>
    <source>
        <strain evidence="2">A17</strain>
        <strain evidence="3 4">cv. Jemalong A17</strain>
    </source>
</reference>